<dbReference type="OrthoDB" id="272411at2759"/>
<proteinExistence type="inferred from homology"/>
<dbReference type="GO" id="GO:0006623">
    <property type="term" value="P:protein targeting to vacuole"/>
    <property type="evidence" value="ECO:0007669"/>
    <property type="project" value="UniProtKB-UniRule"/>
</dbReference>
<dbReference type="PANTHER" id="PTHR13027">
    <property type="entry name" value="SAND PROTEIN-RELATED"/>
    <property type="match status" value="1"/>
</dbReference>
<gene>
    <name evidence="4" type="ORF">BDK51DRAFT_30575</name>
</gene>
<evidence type="ECO:0000256" key="2">
    <source>
        <dbReference type="SAM" id="MobiDB-lite"/>
    </source>
</evidence>
<feature type="non-terminal residue" evidence="4">
    <location>
        <position position="344"/>
    </location>
</feature>
<comment type="similarity">
    <text evidence="1">Belongs to the MON1/SAND family.</text>
</comment>
<keyword evidence="5" id="KW-1185">Reference proteome</keyword>
<keyword evidence="1" id="KW-0472">Membrane</keyword>
<organism evidence="4 5">
    <name type="scientific">Blyttiomyces helicus</name>
    <dbReference type="NCBI Taxonomy" id="388810"/>
    <lineage>
        <taxon>Eukaryota</taxon>
        <taxon>Fungi</taxon>
        <taxon>Fungi incertae sedis</taxon>
        <taxon>Chytridiomycota</taxon>
        <taxon>Chytridiomycota incertae sedis</taxon>
        <taxon>Chytridiomycetes</taxon>
        <taxon>Chytridiomycetes incertae sedis</taxon>
        <taxon>Blyttiomyces</taxon>
    </lineage>
</organism>
<comment type="function">
    <text evidence="1">Required for multiple vacuole delivery pathways including the cytoplasm to vacuole transport (Cvt), autophagy, pexophagy and endocytosis.</text>
</comment>
<dbReference type="GO" id="GO:0000329">
    <property type="term" value="C:fungal-type vacuole membrane"/>
    <property type="evidence" value="ECO:0007669"/>
    <property type="project" value="TreeGrafter"/>
</dbReference>
<name>A0A4P9WLB8_9FUNG</name>
<dbReference type="GO" id="GO:0016192">
    <property type="term" value="P:vesicle-mediated transport"/>
    <property type="evidence" value="ECO:0007669"/>
    <property type="project" value="InterPro"/>
</dbReference>
<keyword evidence="1" id="KW-0813">Transport</keyword>
<dbReference type="GO" id="GO:0032585">
    <property type="term" value="C:multivesicular body membrane"/>
    <property type="evidence" value="ECO:0007669"/>
    <property type="project" value="UniProtKB-SubCell"/>
</dbReference>
<feature type="region of interest" description="Disordered" evidence="2">
    <location>
        <begin position="1"/>
        <end position="51"/>
    </location>
</feature>
<dbReference type="InterPro" id="IPR004353">
    <property type="entry name" value="Mon1"/>
</dbReference>
<reference evidence="5" key="1">
    <citation type="journal article" date="2018" name="Nat. Microbiol.">
        <title>Leveraging single-cell genomics to expand the fungal tree of life.</title>
        <authorList>
            <person name="Ahrendt S.R."/>
            <person name="Quandt C.A."/>
            <person name="Ciobanu D."/>
            <person name="Clum A."/>
            <person name="Salamov A."/>
            <person name="Andreopoulos B."/>
            <person name="Cheng J.F."/>
            <person name="Woyke T."/>
            <person name="Pelin A."/>
            <person name="Henrissat B."/>
            <person name="Reynolds N.K."/>
            <person name="Benny G.L."/>
            <person name="Smith M.E."/>
            <person name="James T.Y."/>
            <person name="Grigoriev I.V."/>
        </authorList>
    </citation>
    <scope>NUCLEOTIDE SEQUENCE [LARGE SCALE GENOMIC DNA]</scope>
</reference>
<protein>
    <recommendedName>
        <fullName evidence="1">Vacuolar fusion protein MON1</fullName>
    </recommendedName>
</protein>
<evidence type="ECO:0000259" key="3">
    <source>
        <dbReference type="Pfam" id="PF19036"/>
    </source>
</evidence>
<feature type="domain" description="FUZ/MON1/HPS1 first Longin" evidence="3">
    <location>
        <begin position="184"/>
        <end position="306"/>
    </location>
</feature>
<keyword evidence="1" id="KW-0072">Autophagy</keyword>
<keyword evidence="1" id="KW-0926">Vacuole</keyword>
<dbReference type="GO" id="GO:0006914">
    <property type="term" value="P:autophagy"/>
    <property type="evidence" value="ECO:0007669"/>
    <property type="project" value="UniProtKB-UniRule"/>
</dbReference>
<dbReference type="PRINTS" id="PR01546">
    <property type="entry name" value="YEAST73DUF"/>
</dbReference>
<dbReference type="PANTHER" id="PTHR13027:SF7">
    <property type="entry name" value="VACUOLAR FUSION PROTEIN MON1 HOMOLOG"/>
    <property type="match status" value="1"/>
</dbReference>
<evidence type="ECO:0000256" key="1">
    <source>
        <dbReference type="RuleBase" id="RU367048"/>
    </source>
</evidence>
<accession>A0A4P9WLB8</accession>
<dbReference type="AlphaFoldDB" id="A0A4P9WLB8"/>
<keyword evidence="1" id="KW-0967">Endosome</keyword>
<comment type="subcellular location">
    <subcellularLocation>
        <location evidence="1">Endosome</location>
        <location evidence="1">Multivesicular body membrane</location>
        <topology evidence="1">Peripheral membrane protein</topology>
    </subcellularLocation>
    <subcellularLocation>
        <location evidence="1">Prevacuolar compartment membrane</location>
        <topology evidence="1">Peripheral membrane protein</topology>
    </subcellularLocation>
    <subcellularLocation>
        <location evidence="1">Vacuole membrane</location>
        <topology evidence="1">Peripheral membrane protein</topology>
    </subcellularLocation>
</comment>
<feature type="region of interest" description="Disordered" evidence="2">
    <location>
        <begin position="146"/>
        <end position="179"/>
    </location>
</feature>
<keyword evidence="1" id="KW-0653">Protein transport</keyword>
<dbReference type="EMBL" id="KZ994333">
    <property type="protein sequence ID" value="RKO93202.1"/>
    <property type="molecule type" value="Genomic_DNA"/>
</dbReference>
<dbReference type="Pfam" id="PF19036">
    <property type="entry name" value="Fuz_longin_1"/>
    <property type="match status" value="1"/>
</dbReference>
<sequence length="344" mass="36856">MPPLPEEESPPSSPRAHSTPFARDDSSESLVSFPPGPPEPDDSADLSDPLGALSGALESELEIQVVPRTMRFGSAAVVELGLGAALGEALVGKRADPWARRAEPMGVAGTGGEGGDGEEGVAKEGVVEVPAEGQIPLGGTLPRRKISATLLPPNPDTKRREGVQPFDEPDSSMAGMPRSGSDKKHLFILTSAGKPVYSRYGDESKLSTYMGIVQALISFFSSDDDSLRSIHAGAHKFVFAMKGPLYLLTISSTGESEAQLRDQMNYMYSQILFILTSAQLTRIFETRVNYDLRNLLTGTEMFLDHLSGAFQTSVGYFLGAVQCLRMPLALRDKIGNAMAIDPPK</sequence>
<evidence type="ECO:0000313" key="4">
    <source>
        <dbReference type="EMBL" id="RKO93202.1"/>
    </source>
</evidence>
<dbReference type="InterPro" id="IPR043972">
    <property type="entry name" value="FUZ/MON1/HPS1_longin_1"/>
</dbReference>
<dbReference type="GO" id="GO:0035658">
    <property type="term" value="C:Mon1-Ccz1 complex"/>
    <property type="evidence" value="ECO:0007669"/>
    <property type="project" value="TreeGrafter"/>
</dbReference>
<evidence type="ECO:0000313" key="5">
    <source>
        <dbReference type="Proteomes" id="UP000269721"/>
    </source>
</evidence>
<dbReference type="Proteomes" id="UP000269721">
    <property type="component" value="Unassembled WGS sequence"/>
</dbReference>